<keyword evidence="4" id="KW-1185">Reference proteome</keyword>
<reference evidence="3" key="1">
    <citation type="submission" date="2020-11" db="EMBL/GenBank/DDBJ databases">
        <authorList>
            <consortium name="DOE Joint Genome Institute"/>
            <person name="Ahrendt S."/>
            <person name="Riley R."/>
            <person name="Andreopoulos W."/>
            <person name="Labutti K."/>
            <person name="Pangilinan J."/>
            <person name="Ruiz-Duenas F.J."/>
            <person name="Barrasa J.M."/>
            <person name="Sanchez-Garcia M."/>
            <person name="Camarero S."/>
            <person name="Miyauchi S."/>
            <person name="Serrano A."/>
            <person name="Linde D."/>
            <person name="Babiker R."/>
            <person name="Drula E."/>
            <person name="Ayuso-Fernandez I."/>
            <person name="Pacheco R."/>
            <person name="Padilla G."/>
            <person name="Ferreira P."/>
            <person name="Barriuso J."/>
            <person name="Kellner H."/>
            <person name="Castanera R."/>
            <person name="Alfaro M."/>
            <person name="Ramirez L."/>
            <person name="Pisabarro A.G."/>
            <person name="Kuo A."/>
            <person name="Tritt A."/>
            <person name="Lipzen A."/>
            <person name="He G."/>
            <person name="Yan M."/>
            <person name="Ng V."/>
            <person name="Cullen D."/>
            <person name="Martin F."/>
            <person name="Rosso M.-N."/>
            <person name="Henrissat B."/>
            <person name="Hibbett D."/>
            <person name="Martinez A.T."/>
            <person name="Grigoriev I.V."/>
        </authorList>
    </citation>
    <scope>NUCLEOTIDE SEQUENCE</scope>
    <source>
        <strain evidence="3">MF-IS2</strain>
    </source>
</reference>
<dbReference type="AlphaFoldDB" id="A0A9P6BWC7"/>
<protein>
    <recommendedName>
        <fullName evidence="2">DUF6533 domain-containing protein</fullName>
    </recommendedName>
</protein>
<proteinExistence type="predicted"/>
<comment type="caution">
    <text evidence="3">The sequence shown here is derived from an EMBL/GenBank/DDBJ whole genome shotgun (WGS) entry which is preliminary data.</text>
</comment>
<accession>A0A9P6BWC7</accession>
<dbReference type="EMBL" id="MU151795">
    <property type="protein sequence ID" value="KAF9441757.1"/>
    <property type="molecule type" value="Genomic_DNA"/>
</dbReference>
<dbReference type="OrthoDB" id="2952413at2759"/>
<feature type="transmembrane region" description="Helical" evidence="1">
    <location>
        <begin position="218"/>
        <end position="238"/>
    </location>
</feature>
<dbReference type="InterPro" id="IPR045340">
    <property type="entry name" value="DUF6533"/>
</dbReference>
<dbReference type="Proteomes" id="UP000807342">
    <property type="component" value="Unassembled WGS sequence"/>
</dbReference>
<organism evidence="3 4">
    <name type="scientific">Macrolepiota fuliginosa MF-IS2</name>
    <dbReference type="NCBI Taxonomy" id="1400762"/>
    <lineage>
        <taxon>Eukaryota</taxon>
        <taxon>Fungi</taxon>
        <taxon>Dikarya</taxon>
        <taxon>Basidiomycota</taxon>
        <taxon>Agaricomycotina</taxon>
        <taxon>Agaricomycetes</taxon>
        <taxon>Agaricomycetidae</taxon>
        <taxon>Agaricales</taxon>
        <taxon>Agaricineae</taxon>
        <taxon>Agaricaceae</taxon>
        <taxon>Macrolepiota</taxon>
    </lineage>
</organism>
<gene>
    <name evidence="3" type="ORF">P691DRAFT_765919</name>
</gene>
<feature type="transmembrane region" description="Helical" evidence="1">
    <location>
        <begin position="98"/>
        <end position="119"/>
    </location>
</feature>
<name>A0A9P6BWC7_9AGAR</name>
<evidence type="ECO:0000313" key="3">
    <source>
        <dbReference type="EMBL" id="KAF9441757.1"/>
    </source>
</evidence>
<sequence length="340" mass="38212">MSGQFAQAEVISDAQLMQRNGSLNASALALLLYDTIYLIPREIKHIYRGPWSLIRTMYLSLRVWSFIRVTTDIYNYLPSVKSTRESALIITIHTNKCMIIFSCVGIFWLGAVADTLMTVTTKVLLIMRLRALWNCNRGVTIFLAISTASMSLSSCTGSANPDTNNPAELLIYMIMSFFDCVSFQKYGSDSIPLHGCYIGPNLPPNILLAWFRMHKGAWITRFSIILMEVILTLVKFWGTLADVKATGASLRARIAFFKNFSPVIYVFYRDGTLFFIPIFVVGFMNFLSDIQLVVPNNWSFGGLDWTGWLAVAYCICVSTSRDFIQTINEGGHSTGDKADH</sequence>
<dbReference type="Pfam" id="PF20151">
    <property type="entry name" value="DUF6533"/>
    <property type="match status" value="1"/>
</dbReference>
<evidence type="ECO:0000313" key="4">
    <source>
        <dbReference type="Proteomes" id="UP000807342"/>
    </source>
</evidence>
<keyword evidence="1" id="KW-0812">Transmembrane</keyword>
<keyword evidence="1" id="KW-1133">Transmembrane helix</keyword>
<feature type="domain" description="DUF6533" evidence="2">
    <location>
        <begin position="24"/>
        <end position="67"/>
    </location>
</feature>
<evidence type="ECO:0000259" key="2">
    <source>
        <dbReference type="Pfam" id="PF20151"/>
    </source>
</evidence>
<keyword evidence="1" id="KW-0472">Membrane</keyword>
<evidence type="ECO:0000256" key="1">
    <source>
        <dbReference type="SAM" id="Phobius"/>
    </source>
</evidence>